<comment type="caution">
    <text evidence="1">The sequence shown here is derived from an EMBL/GenBank/DDBJ whole genome shotgun (WGS) entry which is preliminary data.</text>
</comment>
<evidence type="ECO:0000313" key="1">
    <source>
        <dbReference type="EMBL" id="GBD09051.1"/>
    </source>
</evidence>
<dbReference type="EMBL" id="BEHY01000025">
    <property type="protein sequence ID" value="GBD09051.1"/>
    <property type="molecule type" value="Genomic_DNA"/>
</dbReference>
<organism evidence="1 2">
    <name type="scientific">Candidatus Thermoflexus japonica</name>
    <dbReference type="NCBI Taxonomy" id="2035417"/>
    <lineage>
        <taxon>Bacteria</taxon>
        <taxon>Bacillati</taxon>
        <taxon>Chloroflexota</taxon>
        <taxon>Thermoflexia</taxon>
        <taxon>Thermoflexales</taxon>
        <taxon>Thermoflexaceae</taxon>
        <taxon>Thermoflexus</taxon>
    </lineage>
</organism>
<evidence type="ECO:0000313" key="2">
    <source>
        <dbReference type="Proteomes" id="UP000236642"/>
    </source>
</evidence>
<dbReference type="AlphaFoldDB" id="A0A2H5Y6I1"/>
<sequence>MEAAEARGVIGPEEADALEVADVIVRGHRLEGEGETYLVVEVSAIVHTEDVERAAERAAVLRKVFPEAEVRAVVAGSDIHPLAARMARDRGVWWLKESRPFPPSEIPIPS</sequence>
<protein>
    <submittedName>
        <fullName evidence="1">Uncharacterized protein</fullName>
    </submittedName>
</protein>
<reference evidence="2" key="1">
    <citation type="submission" date="2017-09" db="EMBL/GenBank/DDBJ databases">
        <title>Metaegenomics of thermophilic ammonia-oxidizing enrichment culture.</title>
        <authorList>
            <person name="Kato S."/>
            <person name="Suzuki K."/>
        </authorList>
    </citation>
    <scope>NUCLEOTIDE SEQUENCE [LARGE SCALE GENOMIC DNA]</scope>
</reference>
<accession>A0A2H5Y6I1</accession>
<proteinExistence type="predicted"/>
<name>A0A2H5Y6I1_9CHLR</name>
<gene>
    <name evidence="1" type="ORF">HRbin22_01298</name>
</gene>
<dbReference type="Proteomes" id="UP000236642">
    <property type="component" value="Unassembled WGS sequence"/>
</dbReference>